<name>A0AAD7PC25_QUISA</name>
<dbReference type="SUPFAM" id="SSF56176">
    <property type="entry name" value="FAD-binding/transporter-associated domain-like"/>
    <property type="match status" value="1"/>
</dbReference>
<evidence type="ECO:0000256" key="5">
    <source>
        <dbReference type="ARBA" id="ARBA00022827"/>
    </source>
</evidence>
<dbReference type="GO" id="GO:0016491">
    <property type="term" value="F:oxidoreductase activity"/>
    <property type="evidence" value="ECO:0007669"/>
    <property type="project" value="InterPro"/>
</dbReference>
<evidence type="ECO:0000256" key="3">
    <source>
        <dbReference type="ARBA" id="ARBA00022630"/>
    </source>
</evidence>
<evidence type="ECO:0000256" key="7">
    <source>
        <dbReference type="ARBA" id="ARBA00023180"/>
    </source>
</evidence>
<feature type="signal peptide" evidence="8">
    <location>
        <begin position="1"/>
        <end position="21"/>
    </location>
</feature>
<keyword evidence="4 8" id="KW-0732">Signal</keyword>
<dbReference type="InterPro" id="IPR012951">
    <property type="entry name" value="BBE"/>
</dbReference>
<dbReference type="GO" id="GO:1901696">
    <property type="term" value="P:cannabinoid biosynthetic process"/>
    <property type="evidence" value="ECO:0007669"/>
    <property type="project" value="UniProtKB-ARBA"/>
</dbReference>
<dbReference type="Pfam" id="PF01565">
    <property type="entry name" value="FAD_binding_4"/>
    <property type="match status" value="1"/>
</dbReference>
<comment type="caution">
    <text evidence="10">The sequence shown here is derived from an EMBL/GenBank/DDBJ whole genome shotgun (WGS) entry which is preliminary data.</text>
</comment>
<dbReference type="AlphaFoldDB" id="A0AAD7PC25"/>
<evidence type="ECO:0000256" key="1">
    <source>
        <dbReference type="ARBA" id="ARBA00001974"/>
    </source>
</evidence>
<dbReference type="InterPro" id="IPR016166">
    <property type="entry name" value="FAD-bd_PCMH"/>
</dbReference>
<keyword evidence="11" id="KW-1185">Reference proteome</keyword>
<comment type="similarity">
    <text evidence="2">Belongs to the oxygen-dependent FAD-linked oxidoreductase family.</text>
</comment>
<dbReference type="PROSITE" id="PS51387">
    <property type="entry name" value="FAD_PCMH"/>
    <property type="match status" value="1"/>
</dbReference>
<dbReference type="InterPro" id="IPR036318">
    <property type="entry name" value="FAD-bd_PCMH-like_sf"/>
</dbReference>
<evidence type="ECO:0000256" key="4">
    <source>
        <dbReference type="ARBA" id="ARBA00022729"/>
    </source>
</evidence>
<comment type="cofactor">
    <cofactor evidence="1">
        <name>FAD</name>
        <dbReference type="ChEBI" id="CHEBI:57692"/>
    </cofactor>
</comment>
<dbReference type="EMBL" id="JARAOO010000012">
    <property type="protein sequence ID" value="KAJ7949647.1"/>
    <property type="molecule type" value="Genomic_DNA"/>
</dbReference>
<dbReference type="Pfam" id="PF08031">
    <property type="entry name" value="BBE"/>
    <property type="match status" value="1"/>
</dbReference>
<evidence type="ECO:0000313" key="10">
    <source>
        <dbReference type="EMBL" id="KAJ7949647.1"/>
    </source>
</evidence>
<organism evidence="10 11">
    <name type="scientific">Quillaja saponaria</name>
    <name type="common">Soap bark tree</name>
    <dbReference type="NCBI Taxonomy" id="32244"/>
    <lineage>
        <taxon>Eukaryota</taxon>
        <taxon>Viridiplantae</taxon>
        <taxon>Streptophyta</taxon>
        <taxon>Embryophyta</taxon>
        <taxon>Tracheophyta</taxon>
        <taxon>Spermatophyta</taxon>
        <taxon>Magnoliopsida</taxon>
        <taxon>eudicotyledons</taxon>
        <taxon>Gunneridae</taxon>
        <taxon>Pentapetalae</taxon>
        <taxon>rosids</taxon>
        <taxon>fabids</taxon>
        <taxon>Fabales</taxon>
        <taxon>Quillajaceae</taxon>
        <taxon>Quillaja</taxon>
    </lineage>
</organism>
<accession>A0AAD7PC25</accession>
<dbReference type="Gene3D" id="3.30.465.10">
    <property type="match status" value="1"/>
</dbReference>
<evidence type="ECO:0000256" key="2">
    <source>
        <dbReference type="ARBA" id="ARBA00005466"/>
    </source>
</evidence>
<dbReference type="FunFam" id="3.30.43.10:FF:000004">
    <property type="entry name" value="Berberine bridge enzyme-like 15"/>
    <property type="match status" value="1"/>
</dbReference>
<dbReference type="KEGG" id="qsa:O6P43_029959"/>
<reference evidence="10" key="1">
    <citation type="journal article" date="2023" name="Science">
        <title>Elucidation of the pathway for biosynthesis of saponin adjuvants from the soapbark tree.</title>
        <authorList>
            <person name="Reed J."/>
            <person name="Orme A."/>
            <person name="El-Demerdash A."/>
            <person name="Owen C."/>
            <person name="Martin L.B.B."/>
            <person name="Misra R.C."/>
            <person name="Kikuchi S."/>
            <person name="Rejzek M."/>
            <person name="Martin A.C."/>
            <person name="Harkess A."/>
            <person name="Leebens-Mack J."/>
            <person name="Louveau T."/>
            <person name="Stephenson M.J."/>
            <person name="Osbourn A."/>
        </authorList>
    </citation>
    <scope>NUCLEOTIDE SEQUENCE</scope>
    <source>
        <strain evidence="10">S10</strain>
    </source>
</reference>
<keyword evidence="3" id="KW-0285">Flavoprotein</keyword>
<feature type="domain" description="FAD-binding PCMH-type" evidence="9">
    <location>
        <begin position="71"/>
        <end position="245"/>
    </location>
</feature>
<dbReference type="PANTHER" id="PTHR32448">
    <property type="entry name" value="OS08G0158400 PROTEIN"/>
    <property type="match status" value="1"/>
</dbReference>
<keyword evidence="7" id="KW-0325">Glycoprotein</keyword>
<dbReference type="InterPro" id="IPR016169">
    <property type="entry name" value="FAD-bd_PCMH_sub2"/>
</dbReference>
<sequence length="529" mass="59504">MKPSFLIAFSIFLLTVSYVTSQPSIDSFIQCLQNHSDSSKPISASVYTINNSSFSQILLTRINNRRHSTPNTPKPLAIIVATNESNVQATVICAKSHGIQLRIRSGGHDYEGMSYVSDVPFVILDMFNLNSINIDVANETAWVDAGATTGQIYYRIAEKSTVHGFPAGAGLNLGAGGHFSGGGYGYMMRKYGLSVDNIIDARIVDVNGKILDRKSMGEDVFWAIRGGGGASFGVILSWKINLVKVPEKVTVFRINKTVEQGATDVVYQWQLVAPKLHEDLFIRVMPTVQNSTQQGKKTVQVDFIGHFLGLSDRLLSLLNESFPELGLQKSDCHEVSWAESTVFWADYPVGTSIEVLLNKPTHGSSFYKGKSDYVKEPISKEAMESIWDLMIKYENVWMQWNPYGGRMSEISSSATPFPHRDGNLFLIQYFTLWQEEGDMFINHYMNVSRTWYEAMAPYVSKTPREAFLNYRDLDIGANIPSNETDFTEGINYGSKLFKDNFKRLVRVKTMVDPENFFRYEQSIPTHPSY</sequence>
<keyword evidence="5" id="KW-0274">FAD</keyword>
<protein>
    <submittedName>
        <fullName evidence="10">FAD-binding Berberine family protein</fullName>
    </submittedName>
</protein>
<dbReference type="Proteomes" id="UP001163823">
    <property type="component" value="Chromosome 12"/>
</dbReference>
<proteinExistence type="inferred from homology"/>
<gene>
    <name evidence="10" type="ORF">O6P43_029959</name>
</gene>
<dbReference type="InterPro" id="IPR016167">
    <property type="entry name" value="FAD-bd_PCMH_sub1"/>
</dbReference>
<dbReference type="Gene3D" id="3.30.43.10">
    <property type="entry name" value="Uridine Diphospho-n-acetylenolpyruvylglucosamine Reductase, domain 2"/>
    <property type="match status" value="1"/>
</dbReference>
<evidence type="ECO:0000259" key="9">
    <source>
        <dbReference type="PROSITE" id="PS51387"/>
    </source>
</evidence>
<dbReference type="Gene3D" id="3.40.462.20">
    <property type="match status" value="1"/>
</dbReference>
<dbReference type="GO" id="GO:0071949">
    <property type="term" value="F:FAD binding"/>
    <property type="evidence" value="ECO:0007669"/>
    <property type="project" value="InterPro"/>
</dbReference>
<evidence type="ECO:0000313" key="11">
    <source>
        <dbReference type="Proteomes" id="UP001163823"/>
    </source>
</evidence>
<feature type="chain" id="PRO_5041925858" evidence="8">
    <location>
        <begin position="22"/>
        <end position="529"/>
    </location>
</feature>
<dbReference type="InterPro" id="IPR006094">
    <property type="entry name" value="Oxid_FAD_bind_N"/>
</dbReference>
<keyword evidence="6" id="KW-1015">Disulfide bond</keyword>
<evidence type="ECO:0000256" key="8">
    <source>
        <dbReference type="SAM" id="SignalP"/>
    </source>
</evidence>
<evidence type="ECO:0000256" key="6">
    <source>
        <dbReference type="ARBA" id="ARBA00023157"/>
    </source>
</evidence>